<dbReference type="EC" id="3.4.21.53" evidence="9 10"/>
<comment type="function">
    <text evidence="9">ATP-dependent serine protease that mediates the selective degradation of mutant and abnormal proteins as well as certain short-lived regulatory proteins. Required for cellular homeostasis and for survival from DNA damage and developmental changes induced by stress. Degrades polypeptides processively to yield small peptide fragments that are 5 to 10 amino acids long. Binds to DNA in a double-stranded, site-specific manner.</text>
</comment>
<dbReference type="Pfam" id="PF05362">
    <property type="entry name" value="Lon_C"/>
    <property type="match status" value="1"/>
</dbReference>
<dbReference type="PROSITE" id="PS01046">
    <property type="entry name" value="LON_SER"/>
    <property type="match status" value="1"/>
</dbReference>
<dbReference type="SUPFAM" id="SSF52540">
    <property type="entry name" value="P-loop containing nucleoside triphosphate hydrolases"/>
    <property type="match status" value="1"/>
</dbReference>
<dbReference type="InterPro" id="IPR015947">
    <property type="entry name" value="PUA-like_sf"/>
</dbReference>
<dbReference type="InterPro" id="IPR027417">
    <property type="entry name" value="P-loop_NTPase"/>
</dbReference>
<comment type="subunit">
    <text evidence="9 10">Homohexamer. Organized in a ring with a central cavity.</text>
</comment>
<feature type="compositionally biased region" description="Polar residues" evidence="13">
    <location>
        <begin position="44"/>
        <end position="57"/>
    </location>
</feature>
<feature type="binding site" evidence="9">
    <location>
        <begin position="434"/>
        <end position="441"/>
    </location>
    <ligand>
        <name>ATP</name>
        <dbReference type="ChEBI" id="CHEBI:30616"/>
    </ligand>
</feature>
<dbReference type="InterPro" id="IPR046336">
    <property type="entry name" value="Lon_prtase_N_sf"/>
</dbReference>
<dbReference type="Gene3D" id="1.10.8.60">
    <property type="match status" value="1"/>
</dbReference>
<dbReference type="SUPFAM" id="SSF54211">
    <property type="entry name" value="Ribosomal protein S5 domain 2-like"/>
    <property type="match status" value="1"/>
</dbReference>
<accession>A0ABZ0YPR6</accession>
<dbReference type="GO" id="GO:0004252">
    <property type="term" value="F:serine-type endopeptidase activity"/>
    <property type="evidence" value="ECO:0007669"/>
    <property type="project" value="UniProtKB-EC"/>
</dbReference>
<evidence type="ECO:0000256" key="9">
    <source>
        <dbReference type="HAMAP-Rule" id="MF_01973"/>
    </source>
</evidence>
<evidence type="ECO:0000256" key="10">
    <source>
        <dbReference type="PIRNR" id="PIRNR001174"/>
    </source>
</evidence>
<gene>
    <name evidence="9 16" type="primary">lon</name>
    <name evidence="16" type="ORF">SR894_06285</name>
</gene>
<dbReference type="InterPro" id="IPR014721">
    <property type="entry name" value="Ribsml_uS5_D2-typ_fold_subgr"/>
</dbReference>
<comment type="induction">
    <text evidence="9">By heat shock.</text>
</comment>
<keyword evidence="4 9" id="KW-0547">Nucleotide-binding</keyword>
<dbReference type="SUPFAM" id="SSF88697">
    <property type="entry name" value="PUA domain-like"/>
    <property type="match status" value="1"/>
</dbReference>
<evidence type="ECO:0000256" key="4">
    <source>
        <dbReference type="ARBA" id="ARBA00022741"/>
    </source>
</evidence>
<dbReference type="RefSeq" id="WP_133730282.1">
    <property type="nucleotide sequence ID" value="NZ_CP140255.1"/>
</dbReference>
<feature type="domain" description="Lon N-terminal" evidence="15">
    <location>
        <begin position="85"/>
        <end position="281"/>
    </location>
</feature>
<evidence type="ECO:0000256" key="13">
    <source>
        <dbReference type="SAM" id="MobiDB-lite"/>
    </source>
</evidence>
<keyword evidence="17" id="KW-1185">Reference proteome</keyword>
<dbReference type="PANTHER" id="PTHR43718:SF2">
    <property type="entry name" value="LON PROTEASE HOMOLOG, MITOCHONDRIAL"/>
    <property type="match status" value="1"/>
</dbReference>
<dbReference type="EMBL" id="CP140255">
    <property type="protein sequence ID" value="WQH14145.1"/>
    <property type="molecule type" value="Genomic_DNA"/>
</dbReference>
<keyword evidence="8 9" id="KW-0346">Stress response</keyword>
<evidence type="ECO:0000256" key="6">
    <source>
        <dbReference type="ARBA" id="ARBA00022825"/>
    </source>
</evidence>
<dbReference type="PIRSF" id="PIRSF001174">
    <property type="entry name" value="Lon_proteas"/>
    <property type="match status" value="1"/>
</dbReference>
<evidence type="ECO:0000256" key="1">
    <source>
        <dbReference type="ARBA" id="ARBA00004496"/>
    </source>
</evidence>
<organism evidence="16 17">
    <name type="scientific">Vreelandella neptunia</name>
    <dbReference type="NCBI Taxonomy" id="115551"/>
    <lineage>
        <taxon>Bacteria</taxon>
        <taxon>Pseudomonadati</taxon>
        <taxon>Pseudomonadota</taxon>
        <taxon>Gammaproteobacteria</taxon>
        <taxon>Oceanospirillales</taxon>
        <taxon>Halomonadaceae</taxon>
        <taxon>Vreelandella</taxon>
    </lineage>
</organism>
<dbReference type="Pfam" id="PF22667">
    <property type="entry name" value="Lon_lid"/>
    <property type="match status" value="1"/>
</dbReference>
<dbReference type="PANTHER" id="PTHR43718">
    <property type="entry name" value="LON PROTEASE"/>
    <property type="match status" value="1"/>
</dbReference>
<dbReference type="Proteomes" id="UP001324794">
    <property type="component" value="Chromosome"/>
</dbReference>
<evidence type="ECO:0000256" key="12">
    <source>
        <dbReference type="RuleBase" id="RU000591"/>
    </source>
</evidence>
<evidence type="ECO:0000256" key="7">
    <source>
        <dbReference type="ARBA" id="ARBA00022840"/>
    </source>
</evidence>
<evidence type="ECO:0000259" key="14">
    <source>
        <dbReference type="PROSITE" id="PS51786"/>
    </source>
</evidence>
<dbReference type="InterPro" id="IPR020568">
    <property type="entry name" value="Ribosomal_Su5_D2-typ_SF"/>
</dbReference>
<dbReference type="InterPro" id="IPR003111">
    <property type="entry name" value="Lon_prtase_N"/>
</dbReference>
<feature type="active site" evidence="9 11">
    <location>
        <position position="799"/>
    </location>
</feature>
<dbReference type="InterPro" id="IPR027543">
    <property type="entry name" value="Lon_bac"/>
</dbReference>
<keyword evidence="6 9" id="KW-0720">Serine protease</keyword>
<comment type="subcellular location">
    <subcellularLocation>
        <location evidence="1 9 10">Cytoplasm</location>
    </subcellularLocation>
</comment>
<dbReference type="SMART" id="SM00382">
    <property type="entry name" value="AAA"/>
    <property type="match status" value="1"/>
</dbReference>
<comment type="similarity">
    <text evidence="9 10 11 12">Belongs to the peptidase S16 family.</text>
</comment>
<dbReference type="InterPro" id="IPR008268">
    <property type="entry name" value="Peptidase_S16_AS"/>
</dbReference>
<evidence type="ECO:0000259" key="15">
    <source>
        <dbReference type="PROSITE" id="PS51787"/>
    </source>
</evidence>
<dbReference type="Gene3D" id="1.20.5.5270">
    <property type="match status" value="1"/>
</dbReference>
<evidence type="ECO:0000256" key="8">
    <source>
        <dbReference type="ARBA" id="ARBA00023016"/>
    </source>
</evidence>
<dbReference type="InterPro" id="IPR027065">
    <property type="entry name" value="Lon_Prtase"/>
</dbReference>
<keyword evidence="5 9" id="KW-0378">Hydrolase</keyword>
<sequence length="851" mass="95120">MSDQDYERDAEDLDWQLDDEQSSTTDDAPSSEATGSEGSSEKSINGSAEKSAQEQGNHQGGNDYRSDGERVNSLVPASEMLPERIYLLPIHNRPFFPAQVQPLVVNRERWEETMRRVGNTPHHTLGVAFVGEQGVTSLDHEGFPEIGTAVKVHKLKGEDDQIQFIAQGLQRFKITRWLSKEPPYLVEVTYPKEPVDAENEETRAYAMAIINGIKELLPINPLYGEELKHYLNRFSPHQPGPLTDFAAAITSAKGPELQDVLATLSVEERMQKVLPLLRKEIDVALLQGEISEQVNAQMQDRQREFFLREQLKVIQRELGISKDDRENDVDTFRARLESLVVPERVQSRIEDELNKLSVLETGSPEYGTTRNYLDWLTSLPWGVTSQDQLDLPHARQVLDRDHDGLKDVKERIIEFLAEGKFKGDVGGSIVLLVGPPGVGKTSIGRSIAEALGRQFYRFSVGGMRDEAEIKGHRRTYVGAMPGKLVQAFKEVEVENPVIMLDEIDKLGQSFQGDPASALLEVLDPEQNVDFLDHYLDVRMDLSKVLFICTANTLDSIPGPLLDRMEQIRLSGYIAEEKLAIAKHHLWPKLLKRDNLTKKRISLSDAALKQVIEGYAREAGVRQLEKQLHRIVRKSAVKLLEEEPETIKISVKNLEEFLGAPIFRKEKVLTGEGVVTGLAWTSMGGATLPIEAGKVHSLDRGFKLTGKLGEVMQESANIAYSYTLGHLQEYGADADFFDSAFVHLHVPEGATPKDGPSAGVTMTTALLSLAKHHAIDRPLAMTGELTLTGQVLPVGGIREKVIAARRSDIFELILPDANKRDYEELPEYLKEGVTVHFAKRYRDVADVVFGRK</sequence>
<evidence type="ECO:0000313" key="17">
    <source>
        <dbReference type="Proteomes" id="UP001324794"/>
    </source>
</evidence>
<evidence type="ECO:0000256" key="3">
    <source>
        <dbReference type="ARBA" id="ARBA00022670"/>
    </source>
</evidence>
<feature type="domain" description="Lon proteolytic" evidence="14">
    <location>
        <begin position="668"/>
        <end position="850"/>
    </location>
</feature>
<dbReference type="Gene3D" id="2.30.130.40">
    <property type="entry name" value="LON domain-like"/>
    <property type="match status" value="1"/>
</dbReference>
<name>A0ABZ0YPR6_9GAMM</name>
<dbReference type="SMART" id="SM00464">
    <property type="entry name" value="LON"/>
    <property type="match status" value="1"/>
</dbReference>
<dbReference type="Gene3D" id="3.40.50.300">
    <property type="entry name" value="P-loop containing nucleotide triphosphate hydrolases"/>
    <property type="match status" value="1"/>
</dbReference>
<dbReference type="CDD" id="cd19500">
    <property type="entry name" value="RecA-like_Lon"/>
    <property type="match status" value="1"/>
</dbReference>
<reference evidence="16 17" key="1">
    <citation type="submission" date="2023-11" db="EMBL/GenBank/DDBJ databases">
        <title>MicrobeMod: A computational toolkit for identifying prokaryotic methylation and restriction-modification with nanopore sequencing.</title>
        <authorList>
            <person name="Crits-Christoph A."/>
            <person name="Kang S.C."/>
            <person name="Lee H."/>
            <person name="Ostrov N."/>
        </authorList>
    </citation>
    <scope>NUCLEOTIDE SEQUENCE [LARGE SCALE GENOMIC DNA]</scope>
    <source>
        <strain evidence="16 17">ATCC BAA-805</strain>
    </source>
</reference>
<dbReference type="NCBIfam" id="TIGR00763">
    <property type="entry name" value="lon"/>
    <property type="match status" value="1"/>
</dbReference>
<evidence type="ECO:0000256" key="5">
    <source>
        <dbReference type="ARBA" id="ARBA00022801"/>
    </source>
</evidence>
<proteinExistence type="evidence at transcript level"/>
<dbReference type="InterPro" id="IPR008269">
    <property type="entry name" value="Lon_proteolytic"/>
</dbReference>
<dbReference type="InterPro" id="IPR003959">
    <property type="entry name" value="ATPase_AAA_core"/>
</dbReference>
<evidence type="ECO:0000313" key="16">
    <source>
        <dbReference type="EMBL" id="WQH14145.1"/>
    </source>
</evidence>
<dbReference type="PRINTS" id="PR00830">
    <property type="entry name" value="ENDOLAPTASE"/>
</dbReference>
<feature type="region of interest" description="Disordered" evidence="13">
    <location>
        <begin position="1"/>
        <end position="69"/>
    </location>
</feature>
<dbReference type="Gene3D" id="1.20.58.1480">
    <property type="match status" value="1"/>
</dbReference>
<dbReference type="Pfam" id="PF00004">
    <property type="entry name" value="AAA"/>
    <property type="match status" value="1"/>
</dbReference>
<keyword evidence="3 9" id="KW-0645">Protease</keyword>
<dbReference type="InterPro" id="IPR004815">
    <property type="entry name" value="Lon_bac/euk-typ"/>
</dbReference>
<dbReference type="InterPro" id="IPR003593">
    <property type="entry name" value="AAA+_ATPase"/>
</dbReference>
<keyword evidence="7 9" id="KW-0067">ATP-binding</keyword>
<comment type="catalytic activity">
    <reaction evidence="9 10 11">
        <text>Hydrolysis of proteins in presence of ATP.</text>
        <dbReference type="EC" id="3.4.21.53"/>
    </reaction>
</comment>
<dbReference type="PROSITE" id="PS51787">
    <property type="entry name" value="LON_N"/>
    <property type="match status" value="1"/>
</dbReference>
<dbReference type="HAMAP" id="MF_01973">
    <property type="entry name" value="lon_bact"/>
    <property type="match status" value="1"/>
</dbReference>
<evidence type="ECO:0000256" key="2">
    <source>
        <dbReference type="ARBA" id="ARBA00022490"/>
    </source>
</evidence>
<feature type="compositionally biased region" description="Low complexity" evidence="13">
    <location>
        <begin position="30"/>
        <end position="43"/>
    </location>
</feature>
<feature type="active site" evidence="9 11">
    <location>
        <position position="756"/>
    </location>
</feature>
<dbReference type="PROSITE" id="PS51786">
    <property type="entry name" value="LON_PROTEOLYTIC"/>
    <property type="match status" value="1"/>
</dbReference>
<keyword evidence="2 9" id="KW-0963">Cytoplasm</keyword>
<dbReference type="Gene3D" id="3.30.230.10">
    <property type="match status" value="1"/>
</dbReference>
<feature type="compositionally biased region" description="Acidic residues" evidence="13">
    <location>
        <begin position="1"/>
        <end position="21"/>
    </location>
</feature>
<protein>
    <recommendedName>
        <fullName evidence="9 10">Lon protease</fullName>
        <ecNumber evidence="9 10">3.4.21.53</ecNumber>
    </recommendedName>
    <alternativeName>
        <fullName evidence="9">ATP-dependent protease La</fullName>
    </alternativeName>
</protein>
<evidence type="ECO:0000256" key="11">
    <source>
        <dbReference type="PROSITE-ProRule" id="PRU01122"/>
    </source>
</evidence>
<dbReference type="InterPro" id="IPR054594">
    <property type="entry name" value="Lon_lid"/>
</dbReference>
<dbReference type="Pfam" id="PF02190">
    <property type="entry name" value="LON_substr_bdg"/>
    <property type="match status" value="1"/>
</dbReference>